<feature type="transmembrane region" description="Helical" evidence="1">
    <location>
        <begin position="33"/>
        <end position="56"/>
    </location>
</feature>
<keyword evidence="3" id="KW-1185">Reference proteome</keyword>
<organism evidence="2 3">
    <name type="scientific">Actinomadura geliboluensis</name>
    <dbReference type="NCBI Taxonomy" id="882440"/>
    <lineage>
        <taxon>Bacteria</taxon>
        <taxon>Bacillati</taxon>
        <taxon>Actinomycetota</taxon>
        <taxon>Actinomycetes</taxon>
        <taxon>Streptosporangiales</taxon>
        <taxon>Thermomonosporaceae</taxon>
        <taxon>Actinomadura</taxon>
    </lineage>
</organism>
<reference evidence="2 3" key="1">
    <citation type="submission" date="2019-05" db="EMBL/GenBank/DDBJ databases">
        <title>Draft genome sequence of Actinomadura geliboluensis A8036.</title>
        <authorList>
            <person name="Saricaoglu S."/>
            <person name="Isik K."/>
        </authorList>
    </citation>
    <scope>NUCLEOTIDE SEQUENCE [LARGE SCALE GENOMIC DNA]</scope>
    <source>
        <strain evidence="2 3">A8036</strain>
    </source>
</reference>
<dbReference type="Proteomes" id="UP000305238">
    <property type="component" value="Unassembled WGS sequence"/>
</dbReference>
<evidence type="ECO:0000256" key="1">
    <source>
        <dbReference type="SAM" id="Phobius"/>
    </source>
</evidence>
<keyword evidence="1" id="KW-0812">Transmembrane</keyword>
<name>A0A5S4H6I0_9ACTN</name>
<sequence length="102" mass="10445">MTATAPIAASSPAPSLAFGIGPDGTYTRAGQVAAFILGTFTTLAFFPLAVAAALLYTRAETRFAEDPARARTLVTWSWLCIGIPVALGAAASVLVAAFQLLS</sequence>
<feature type="transmembrane region" description="Helical" evidence="1">
    <location>
        <begin position="76"/>
        <end position="101"/>
    </location>
</feature>
<dbReference type="AlphaFoldDB" id="A0A5S4H6I0"/>
<keyword evidence="1" id="KW-1133">Transmembrane helix</keyword>
<gene>
    <name evidence="2" type="ORF">ETD96_11180</name>
</gene>
<dbReference type="EMBL" id="VCKZ01000059">
    <property type="protein sequence ID" value="TMR40354.1"/>
    <property type="molecule type" value="Genomic_DNA"/>
</dbReference>
<comment type="caution">
    <text evidence="2">The sequence shown here is derived from an EMBL/GenBank/DDBJ whole genome shotgun (WGS) entry which is preliminary data.</text>
</comment>
<dbReference type="RefSeq" id="WP_138636257.1">
    <property type="nucleotide sequence ID" value="NZ_JASWDG010000133.1"/>
</dbReference>
<evidence type="ECO:0000313" key="3">
    <source>
        <dbReference type="Proteomes" id="UP000305238"/>
    </source>
</evidence>
<proteinExistence type="predicted"/>
<keyword evidence="1" id="KW-0472">Membrane</keyword>
<evidence type="ECO:0000313" key="2">
    <source>
        <dbReference type="EMBL" id="TMR40354.1"/>
    </source>
</evidence>
<accession>A0A5S4H6I0</accession>
<protein>
    <submittedName>
        <fullName evidence="2">Uncharacterized protein</fullName>
    </submittedName>
</protein>